<keyword evidence="4" id="KW-0963">Cytoplasm</keyword>
<comment type="caution">
    <text evidence="10">The sequence shown here is derived from an EMBL/GenBank/DDBJ whole genome shotgun (WGS) entry which is preliminary data.</text>
</comment>
<evidence type="ECO:0000256" key="9">
    <source>
        <dbReference type="SAM" id="MobiDB-lite"/>
    </source>
</evidence>
<evidence type="ECO:0000256" key="7">
    <source>
        <dbReference type="ARBA" id="ARBA00023163"/>
    </source>
</evidence>
<dbReference type="PANTHER" id="PTHR28246:SF1">
    <property type="entry name" value="G1-SPECIFIC TRANSCRIPTIONAL REPRESSOR WHI5-RELATED"/>
    <property type="match status" value="1"/>
</dbReference>
<name>A0A9P7BEV1_9ASCO</name>
<dbReference type="GO" id="GO:0000082">
    <property type="term" value="P:G1/S transition of mitotic cell cycle"/>
    <property type="evidence" value="ECO:0007669"/>
    <property type="project" value="InterPro"/>
</dbReference>
<dbReference type="Pfam" id="PF08528">
    <property type="entry name" value="Whi5"/>
    <property type="match status" value="1"/>
</dbReference>
<feature type="compositionally biased region" description="Low complexity" evidence="9">
    <location>
        <begin position="127"/>
        <end position="143"/>
    </location>
</feature>
<gene>
    <name evidence="10" type="primary">WC2_9</name>
    <name evidence="10" type="ORF">C6P40_002322</name>
</gene>
<feature type="compositionally biased region" description="Polar residues" evidence="9">
    <location>
        <begin position="622"/>
        <end position="640"/>
    </location>
</feature>
<evidence type="ECO:0000256" key="6">
    <source>
        <dbReference type="ARBA" id="ARBA00023015"/>
    </source>
</evidence>
<feature type="region of interest" description="Disordered" evidence="9">
    <location>
        <begin position="1"/>
        <end position="20"/>
    </location>
</feature>
<evidence type="ECO:0000313" key="11">
    <source>
        <dbReference type="Proteomes" id="UP000697127"/>
    </source>
</evidence>
<keyword evidence="6" id="KW-0805">Transcription regulation</keyword>
<feature type="region of interest" description="Disordered" evidence="9">
    <location>
        <begin position="328"/>
        <end position="358"/>
    </location>
</feature>
<feature type="region of interest" description="Disordered" evidence="9">
    <location>
        <begin position="375"/>
        <end position="405"/>
    </location>
</feature>
<comment type="subcellular location">
    <subcellularLocation>
        <location evidence="2">Cytoplasm</location>
    </subcellularLocation>
    <subcellularLocation>
        <location evidence="1">Nucleus</location>
    </subcellularLocation>
</comment>
<feature type="region of interest" description="Disordered" evidence="9">
    <location>
        <begin position="127"/>
        <end position="151"/>
    </location>
</feature>
<feature type="compositionally biased region" description="Acidic residues" evidence="9">
    <location>
        <begin position="570"/>
        <end position="592"/>
    </location>
</feature>
<keyword evidence="10" id="KW-0675">Receptor</keyword>
<evidence type="ECO:0000256" key="5">
    <source>
        <dbReference type="ARBA" id="ARBA00022491"/>
    </source>
</evidence>
<dbReference type="Proteomes" id="UP000697127">
    <property type="component" value="Unassembled WGS sequence"/>
</dbReference>
<reference evidence="10" key="1">
    <citation type="submission" date="2020-11" db="EMBL/GenBank/DDBJ databases">
        <title>Kefir isolates.</title>
        <authorList>
            <person name="Marcisauskas S."/>
            <person name="Kim Y."/>
            <person name="Blasche S."/>
        </authorList>
    </citation>
    <scope>NUCLEOTIDE SEQUENCE</scope>
    <source>
        <strain evidence="10">Olga-1</strain>
    </source>
</reference>
<sequence>MSHITSSNKSNKLHSTSPPLIIKEEITEDLSTVKSATNHNGNNNNISTNIFSKEDSNLVMNSNSNVSSLSKNMTPTTSTISKEPKTPSLSKPATFSSPANINNTTNSVLLPETPERVPRHLNDLEDTPLLSPPSTLFSTSHTPQRQRNNNNTDFYTLLKSPARSQNDNKLKRRSMELFGITNAYKSPEQLHKEYDNDHLLKSPKRDYKEIRKISENLRTRLNYANIKVQHGWSNKSIGELEHSLEEIATNPQRSAQLNNNKNLEDFWNLRTDNLPSKSDINTEVNSNNNSNNNSGSSLLASPGFSNYASPNRRRKSFVSNLRLDDVAKRNSKTSPELQSNSEFLSTHSTGHGLQGSPIKKFGTTLNNIAQSSANTIANNTNNNNNNNNNNDNNNNNNNNKFNNNISFENNKTKLHVTTNTSDTLEQDAIMSLISLSSPVKYNGSGSLSPSPPRHTSISGGSPTRSNHSRLPSLNGISNKRLPPLPPTIQPPFSAPGIMTSSSDNSILAFDRSKDSRYILPSPPNFENRANGLGMINIGNRNFINPSSQHDINDHKYFIQKHVDQIKSADADETDDETTEDEIVDNDGDNDNDDTLIVENNIRKVSPIAIDRGIQHPGHQRSDSLGNNNSTVSGIGNKNNDIFRTTKFDGVRMTSKKGK</sequence>
<feature type="region of interest" description="Disordered" evidence="9">
    <location>
        <begin position="278"/>
        <end position="311"/>
    </location>
</feature>
<evidence type="ECO:0000256" key="3">
    <source>
        <dbReference type="ARBA" id="ARBA00006922"/>
    </source>
</evidence>
<organism evidence="10 11">
    <name type="scientific">Pichia californica</name>
    <dbReference type="NCBI Taxonomy" id="460514"/>
    <lineage>
        <taxon>Eukaryota</taxon>
        <taxon>Fungi</taxon>
        <taxon>Dikarya</taxon>
        <taxon>Ascomycota</taxon>
        <taxon>Saccharomycotina</taxon>
        <taxon>Pichiomycetes</taxon>
        <taxon>Pichiales</taxon>
        <taxon>Pichiaceae</taxon>
        <taxon>Pichia</taxon>
    </lineage>
</organism>
<dbReference type="AlphaFoldDB" id="A0A9P7BEV1"/>
<evidence type="ECO:0000256" key="2">
    <source>
        <dbReference type="ARBA" id="ARBA00004496"/>
    </source>
</evidence>
<keyword evidence="5" id="KW-0678">Repressor</keyword>
<feature type="region of interest" description="Disordered" evidence="9">
    <location>
        <begin position="613"/>
        <end position="640"/>
    </location>
</feature>
<dbReference type="InterPro" id="IPR039198">
    <property type="entry name" value="Srl3/Whi5"/>
</dbReference>
<feature type="compositionally biased region" description="Polar residues" evidence="9">
    <location>
        <begin position="1"/>
        <end position="18"/>
    </location>
</feature>
<feature type="region of interest" description="Disordered" evidence="9">
    <location>
        <begin position="441"/>
        <end position="488"/>
    </location>
</feature>
<protein>
    <submittedName>
        <fullName evidence="10">Blue light receptor</fullName>
    </submittedName>
</protein>
<dbReference type="InterPro" id="IPR013734">
    <property type="entry name" value="TF_Nrm1/Whi5"/>
</dbReference>
<evidence type="ECO:0000313" key="10">
    <source>
        <dbReference type="EMBL" id="KAG0687455.1"/>
    </source>
</evidence>
<dbReference type="PANTHER" id="PTHR28246">
    <property type="entry name" value="G1-SPECIFIC TRANSCRIPTIONAL REPRESSOR WHI5-RELATED"/>
    <property type="match status" value="1"/>
</dbReference>
<dbReference type="OrthoDB" id="2359117at2759"/>
<dbReference type="EMBL" id="PUHW01000259">
    <property type="protein sequence ID" value="KAG0687455.1"/>
    <property type="molecule type" value="Genomic_DNA"/>
</dbReference>
<feature type="region of interest" description="Disordered" evidence="9">
    <location>
        <begin position="62"/>
        <end position="107"/>
    </location>
</feature>
<feature type="compositionally biased region" description="Low complexity" evidence="9">
    <location>
        <begin position="285"/>
        <end position="297"/>
    </location>
</feature>
<feature type="compositionally biased region" description="Polar residues" evidence="9">
    <location>
        <begin position="332"/>
        <end position="351"/>
    </location>
</feature>
<feature type="compositionally biased region" description="Low complexity" evidence="9">
    <location>
        <begin position="62"/>
        <end position="73"/>
    </location>
</feature>
<dbReference type="GO" id="GO:0005737">
    <property type="term" value="C:cytoplasm"/>
    <property type="evidence" value="ECO:0007669"/>
    <property type="project" value="UniProtKB-SubCell"/>
</dbReference>
<evidence type="ECO:0000256" key="4">
    <source>
        <dbReference type="ARBA" id="ARBA00022490"/>
    </source>
</evidence>
<accession>A0A9P7BEV1</accession>
<keyword evidence="11" id="KW-1185">Reference proteome</keyword>
<evidence type="ECO:0000256" key="1">
    <source>
        <dbReference type="ARBA" id="ARBA00004123"/>
    </source>
</evidence>
<comment type="similarity">
    <text evidence="3">Belongs to the WHI5/NRM1 family.</text>
</comment>
<dbReference type="GO" id="GO:0003712">
    <property type="term" value="F:transcription coregulator activity"/>
    <property type="evidence" value="ECO:0007669"/>
    <property type="project" value="TreeGrafter"/>
</dbReference>
<evidence type="ECO:0000256" key="8">
    <source>
        <dbReference type="ARBA" id="ARBA00023242"/>
    </source>
</evidence>
<feature type="region of interest" description="Disordered" evidence="9">
    <location>
        <begin position="567"/>
        <end position="592"/>
    </location>
</feature>
<feature type="compositionally biased region" description="Polar residues" evidence="9">
    <location>
        <begin position="74"/>
        <end position="107"/>
    </location>
</feature>
<proteinExistence type="inferred from homology"/>
<dbReference type="GO" id="GO:0033309">
    <property type="term" value="C:SBF transcription complex"/>
    <property type="evidence" value="ECO:0007669"/>
    <property type="project" value="TreeGrafter"/>
</dbReference>
<keyword evidence="8" id="KW-0539">Nucleus</keyword>
<keyword evidence="7" id="KW-0804">Transcription</keyword>
<feature type="compositionally biased region" description="Polar residues" evidence="9">
    <location>
        <begin position="441"/>
        <end position="477"/>
    </location>
</feature>